<evidence type="ECO:0000256" key="8">
    <source>
        <dbReference type="ARBA" id="ARBA00022741"/>
    </source>
</evidence>
<dbReference type="PANTHER" id="PTHR42878:SF7">
    <property type="entry name" value="SENSOR HISTIDINE KINASE GLRK"/>
    <property type="match status" value="1"/>
</dbReference>
<evidence type="ECO:0000256" key="3">
    <source>
        <dbReference type="ARBA" id="ARBA00012438"/>
    </source>
</evidence>
<evidence type="ECO:0000256" key="1">
    <source>
        <dbReference type="ARBA" id="ARBA00000085"/>
    </source>
</evidence>
<dbReference type="InterPro" id="IPR035965">
    <property type="entry name" value="PAS-like_dom_sf"/>
</dbReference>
<dbReference type="RefSeq" id="WP_181761373.1">
    <property type="nucleotide sequence ID" value="NZ_BMCR01000001.1"/>
</dbReference>
<gene>
    <name evidence="19" type="ORF">H1W37_16090</name>
</gene>
<dbReference type="GO" id="GO:0030295">
    <property type="term" value="F:protein kinase activator activity"/>
    <property type="evidence" value="ECO:0007669"/>
    <property type="project" value="TreeGrafter"/>
</dbReference>
<dbReference type="Pfam" id="PF00512">
    <property type="entry name" value="HisKA"/>
    <property type="match status" value="1"/>
</dbReference>
<dbReference type="Proteomes" id="UP000559404">
    <property type="component" value="Unassembled WGS sequence"/>
</dbReference>
<dbReference type="InterPro" id="IPR013767">
    <property type="entry name" value="PAS_fold"/>
</dbReference>
<keyword evidence="11 15" id="KW-1133">Transmembrane helix</keyword>
<name>A0A838XS82_9HYPH</name>
<evidence type="ECO:0000256" key="12">
    <source>
        <dbReference type="ARBA" id="ARBA00023012"/>
    </source>
</evidence>
<dbReference type="SUPFAM" id="SSF55785">
    <property type="entry name" value="PYP-like sensor domain (PAS domain)"/>
    <property type="match status" value="1"/>
</dbReference>
<dbReference type="Gene3D" id="6.10.340.10">
    <property type="match status" value="1"/>
</dbReference>
<dbReference type="GO" id="GO:0007234">
    <property type="term" value="P:osmosensory signaling via phosphorelay pathway"/>
    <property type="evidence" value="ECO:0007669"/>
    <property type="project" value="TreeGrafter"/>
</dbReference>
<evidence type="ECO:0000256" key="15">
    <source>
        <dbReference type="SAM" id="Phobius"/>
    </source>
</evidence>
<dbReference type="InterPro" id="IPR050351">
    <property type="entry name" value="BphY/WalK/GraS-like"/>
</dbReference>
<keyword evidence="12" id="KW-0902">Two-component regulatory system</keyword>
<dbReference type="PROSITE" id="PS50885">
    <property type="entry name" value="HAMP"/>
    <property type="match status" value="1"/>
</dbReference>
<evidence type="ECO:0000256" key="11">
    <source>
        <dbReference type="ARBA" id="ARBA00022989"/>
    </source>
</evidence>
<comment type="subcellular location">
    <subcellularLocation>
        <location evidence="2">Cell membrane</location>
        <topology evidence="2">Multi-pass membrane protein</topology>
    </subcellularLocation>
</comment>
<dbReference type="AlphaFoldDB" id="A0A838XS82"/>
<keyword evidence="10" id="KW-0067">ATP-binding</keyword>
<feature type="transmembrane region" description="Helical" evidence="15">
    <location>
        <begin position="21"/>
        <end position="41"/>
    </location>
</feature>
<dbReference type="SMART" id="SM00388">
    <property type="entry name" value="HisKA"/>
    <property type="match status" value="1"/>
</dbReference>
<feature type="domain" description="PAS" evidence="17">
    <location>
        <begin position="380"/>
        <end position="461"/>
    </location>
</feature>
<keyword evidence="8" id="KW-0547">Nucleotide-binding</keyword>
<dbReference type="InterPro" id="IPR000014">
    <property type="entry name" value="PAS"/>
</dbReference>
<dbReference type="EC" id="2.7.13.3" evidence="3"/>
<keyword evidence="4" id="KW-1003">Cell membrane</keyword>
<evidence type="ECO:0000256" key="5">
    <source>
        <dbReference type="ARBA" id="ARBA00022553"/>
    </source>
</evidence>
<dbReference type="GO" id="GO:0000156">
    <property type="term" value="F:phosphorelay response regulator activity"/>
    <property type="evidence" value="ECO:0007669"/>
    <property type="project" value="TreeGrafter"/>
</dbReference>
<keyword evidence="20" id="KW-1185">Reference proteome</keyword>
<evidence type="ECO:0000313" key="19">
    <source>
        <dbReference type="EMBL" id="MBA4613182.1"/>
    </source>
</evidence>
<dbReference type="SUPFAM" id="SSF55874">
    <property type="entry name" value="ATPase domain of HSP90 chaperone/DNA topoisomerase II/histidine kinase"/>
    <property type="match status" value="1"/>
</dbReference>
<feature type="domain" description="Histidine kinase" evidence="16">
    <location>
        <begin position="506"/>
        <end position="731"/>
    </location>
</feature>
<dbReference type="Gene3D" id="3.30.565.10">
    <property type="entry name" value="Histidine kinase-like ATPase, C-terminal domain"/>
    <property type="match status" value="1"/>
</dbReference>
<proteinExistence type="predicted"/>
<evidence type="ECO:0000256" key="2">
    <source>
        <dbReference type="ARBA" id="ARBA00004651"/>
    </source>
</evidence>
<evidence type="ECO:0000256" key="6">
    <source>
        <dbReference type="ARBA" id="ARBA00022679"/>
    </source>
</evidence>
<dbReference type="PRINTS" id="PR00344">
    <property type="entry name" value="BCTRLSENSOR"/>
</dbReference>
<dbReference type="InterPro" id="IPR004358">
    <property type="entry name" value="Sig_transdc_His_kin-like_C"/>
</dbReference>
<dbReference type="Pfam" id="PF00672">
    <property type="entry name" value="HAMP"/>
    <property type="match status" value="1"/>
</dbReference>
<dbReference type="GO" id="GO:0006355">
    <property type="term" value="P:regulation of DNA-templated transcription"/>
    <property type="evidence" value="ECO:0007669"/>
    <property type="project" value="InterPro"/>
</dbReference>
<dbReference type="Pfam" id="PF00989">
    <property type="entry name" value="PAS"/>
    <property type="match status" value="1"/>
</dbReference>
<comment type="caution">
    <text evidence="19">The sequence shown here is derived from an EMBL/GenBank/DDBJ whole genome shotgun (WGS) entry which is preliminary data.</text>
</comment>
<evidence type="ECO:0000259" key="18">
    <source>
        <dbReference type="PROSITE" id="PS50885"/>
    </source>
</evidence>
<feature type="domain" description="HAMP" evidence="18">
    <location>
        <begin position="315"/>
        <end position="368"/>
    </location>
</feature>
<dbReference type="SUPFAM" id="SSF158472">
    <property type="entry name" value="HAMP domain-like"/>
    <property type="match status" value="1"/>
</dbReference>
<feature type="compositionally biased region" description="Basic and acidic residues" evidence="14">
    <location>
        <begin position="731"/>
        <end position="743"/>
    </location>
</feature>
<reference evidence="19 20" key="1">
    <citation type="submission" date="2020-07" db="EMBL/GenBank/DDBJ databases">
        <authorList>
            <person name="Li M."/>
        </authorList>
    </citation>
    <scope>NUCLEOTIDE SEQUENCE [LARGE SCALE GENOMIC DNA]</scope>
    <source>
        <strain evidence="19 20">DSM 23284</strain>
    </source>
</reference>
<evidence type="ECO:0000256" key="13">
    <source>
        <dbReference type="ARBA" id="ARBA00023136"/>
    </source>
</evidence>
<dbReference type="CDD" id="cd00130">
    <property type="entry name" value="PAS"/>
    <property type="match status" value="1"/>
</dbReference>
<dbReference type="GO" id="GO:0000155">
    <property type="term" value="F:phosphorelay sensor kinase activity"/>
    <property type="evidence" value="ECO:0007669"/>
    <property type="project" value="InterPro"/>
</dbReference>
<dbReference type="InterPro" id="IPR003594">
    <property type="entry name" value="HATPase_dom"/>
</dbReference>
<dbReference type="PROSITE" id="PS50112">
    <property type="entry name" value="PAS"/>
    <property type="match status" value="1"/>
</dbReference>
<organism evidence="19 20">
    <name type="scientific">Stappia taiwanensis</name>
    <dbReference type="NCBI Taxonomy" id="992267"/>
    <lineage>
        <taxon>Bacteria</taxon>
        <taxon>Pseudomonadati</taxon>
        <taxon>Pseudomonadota</taxon>
        <taxon>Alphaproteobacteria</taxon>
        <taxon>Hyphomicrobiales</taxon>
        <taxon>Stappiaceae</taxon>
        <taxon>Stappia</taxon>
    </lineage>
</organism>
<evidence type="ECO:0000256" key="10">
    <source>
        <dbReference type="ARBA" id="ARBA00022840"/>
    </source>
</evidence>
<accession>A0A838XS82</accession>
<comment type="catalytic activity">
    <reaction evidence="1">
        <text>ATP + protein L-histidine = ADP + protein N-phospho-L-histidine.</text>
        <dbReference type="EC" id="2.7.13.3"/>
    </reaction>
</comment>
<evidence type="ECO:0000256" key="4">
    <source>
        <dbReference type="ARBA" id="ARBA00022475"/>
    </source>
</evidence>
<reference evidence="19 20" key="2">
    <citation type="submission" date="2020-08" db="EMBL/GenBank/DDBJ databases">
        <title>Stappia taiwanensis sp. nov., isolated from a coastal thermal spring.</title>
        <authorList>
            <person name="Kampfer P."/>
        </authorList>
    </citation>
    <scope>NUCLEOTIDE SEQUENCE [LARGE SCALE GENOMIC DNA]</scope>
    <source>
        <strain evidence="19 20">DSM 23284</strain>
    </source>
</reference>
<dbReference type="PROSITE" id="PS50109">
    <property type="entry name" value="HIS_KIN"/>
    <property type="match status" value="1"/>
</dbReference>
<dbReference type="SMART" id="SM00304">
    <property type="entry name" value="HAMP"/>
    <property type="match status" value="1"/>
</dbReference>
<keyword evidence="5" id="KW-0597">Phosphoprotein</keyword>
<dbReference type="SMART" id="SM00091">
    <property type="entry name" value="PAS"/>
    <property type="match status" value="1"/>
</dbReference>
<sequence>MSDDLQMERGGRNRRIRKLGLVFVIAALISITATFFVLMGVTPIAPDGMATTVAMIINGILVAGLLVLIALEFISLLQARRRGRAAARLHGRIVTLFSVVAAVPAVLVAILATITLDRGLDRWFEDRTRLIIDNALTVAQAYLQEHARVLRGELIAMANDVDRAKTVYDFEPTRFDSFFQTQTSLRSLLGAFLMRSDGTVITRVIVNPDVEVLPPPPEAFGQADGGEPVLIAPGISNLVGGVMKLSAYDDMYLYVARAMDKRVVDYMRLAQEGASQYTVMEQSRFGVQVAFALVYTGVTLVLLLSSVWIGFGFANMLVSPIRRLIGAADQVSKGNLYVQVETDKSAGDLANLGATFNNMTAQLRGQREALLAANDQIDRRRRFTEAVLSGVTAGVIGVDDGGRITLVNRSALALLDVEEDDLLDQPVGTAVPELAEMLGEVLAREDDRMREEQISLHRQGRERTINVRVTSEQSTRSEHGFVVTLDDITDLVSAQRTSAWADVARRIAHEIKNPLTPIQLSAERIRRRYGKKITDDRTVFDQCVDTIIRQVGDIGRMVDEFSSFARMPKPTKSSADLRNTVREAAFLQTVANPDISISTQLPEEPARACFDARLVGQALTNVIKNAAESVSALPPEQLEHGRITVTLRNQGDLLAIEVVDNGIGLPVENRQRLLEPYMTTREKGTGLGLAIVKKIMEEHGGGIELLDAPANADGSGGGRGAMVRLTMATERQDTATDATDEHLTSGTVATDGL</sequence>
<dbReference type="Gene3D" id="1.10.287.130">
    <property type="match status" value="1"/>
</dbReference>
<dbReference type="InterPro" id="IPR045671">
    <property type="entry name" value="NtrY-like_N"/>
</dbReference>
<keyword evidence="9 19" id="KW-0418">Kinase</keyword>
<dbReference type="InterPro" id="IPR003661">
    <property type="entry name" value="HisK_dim/P_dom"/>
</dbReference>
<dbReference type="EMBL" id="JACEON010000016">
    <property type="protein sequence ID" value="MBA4613182.1"/>
    <property type="molecule type" value="Genomic_DNA"/>
</dbReference>
<dbReference type="InterPro" id="IPR036890">
    <property type="entry name" value="HATPase_C_sf"/>
</dbReference>
<dbReference type="InterPro" id="IPR017232">
    <property type="entry name" value="NtrY"/>
</dbReference>
<keyword evidence="7 15" id="KW-0812">Transmembrane</keyword>
<dbReference type="InterPro" id="IPR003660">
    <property type="entry name" value="HAMP_dom"/>
</dbReference>
<dbReference type="InterPro" id="IPR005467">
    <property type="entry name" value="His_kinase_dom"/>
</dbReference>
<evidence type="ECO:0000256" key="9">
    <source>
        <dbReference type="ARBA" id="ARBA00022777"/>
    </source>
</evidence>
<feature type="region of interest" description="Disordered" evidence="14">
    <location>
        <begin position="731"/>
        <end position="753"/>
    </location>
</feature>
<protein>
    <recommendedName>
        <fullName evidence="3">histidine kinase</fullName>
        <ecNumber evidence="3">2.7.13.3</ecNumber>
    </recommendedName>
</protein>
<feature type="transmembrane region" description="Helical" evidence="15">
    <location>
        <begin position="53"/>
        <end position="77"/>
    </location>
</feature>
<dbReference type="Pfam" id="PF02518">
    <property type="entry name" value="HATPase_c"/>
    <property type="match status" value="1"/>
</dbReference>
<dbReference type="GO" id="GO:0005886">
    <property type="term" value="C:plasma membrane"/>
    <property type="evidence" value="ECO:0007669"/>
    <property type="project" value="UniProtKB-SubCell"/>
</dbReference>
<evidence type="ECO:0000313" key="20">
    <source>
        <dbReference type="Proteomes" id="UP000559404"/>
    </source>
</evidence>
<dbReference type="NCBIfam" id="TIGR00229">
    <property type="entry name" value="sensory_box"/>
    <property type="match status" value="1"/>
</dbReference>
<dbReference type="InterPro" id="IPR036097">
    <property type="entry name" value="HisK_dim/P_sf"/>
</dbReference>
<dbReference type="GO" id="GO:0005524">
    <property type="term" value="F:ATP binding"/>
    <property type="evidence" value="ECO:0007669"/>
    <property type="project" value="UniProtKB-KW"/>
</dbReference>
<evidence type="ECO:0000256" key="7">
    <source>
        <dbReference type="ARBA" id="ARBA00022692"/>
    </source>
</evidence>
<keyword evidence="13 15" id="KW-0472">Membrane</keyword>
<dbReference type="CDD" id="cd06225">
    <property type="entry name" value="HAMP"/>
    <property type="match status" value="1"/>
</dbReference>
<evidence type="ECO:0000256" key="14">
    <source>
        <dbReference type="SAM" id="MobiDB-lite"/>
    </source>
</evidence>
<keyword evidence="6" id="KW-0808">Transferase</keyword>
<feature type="transmembrane region" description="Helical" evidence="15">
    <location>
        <begin position="89"/>
        <end position="114"/>
    </location>
</feature>
<evidence type="ECO:0000259" key="17">
    <source>
        <dbReference type="PROSITE" id="PS50112"/>
    </source>
</evidence>
<dbReference type="PANTHER" id="PTHR42878">
    <property type="entry name" value="TWO-COMPONENT HISTIDINE KINASE"/>
    <property type="match status" value="1"/>
</dbReference>
<feature type="compositionally biased region" description="Polar residues" evidence="14">
    <location>
        <begin position="744"/>
        <end position="753"/>
    </location>
</feature>
<dbReference type="PIRSF" id="PIRSF037532">
    <property type="entry name" value="STHK_NtrY"/>
    <property type="match status" value="1"/>
</dbReference>
<dbReference type="SMART" id="SM00387">
    <property type="entry name" value="HATPase_c"/>
    <property type="match status" value="1"/>
</dbReference>
<dbReference type="SUPFAM" id="SSF47384">
    <property type="entry name" value="Homodimeric domain of signal transducing histidine kinase"/>
    <property type="match status" value="1"/>
</dbReference>
<dbReference type="Gene3D" id="3.30.450.20">
    <property type="entry name" value="PAS domain"/>
    <property type="match status" value="1"/>
</dbReference>
<dbReference type="CDD" id="cd00082">
    <property type="entry name" value="HisKA"/>
    <property type="match status" value="1"/>
</dbReference>
<dbReference type="Pfam" id="PF19312">
    <property type="entry name" value="NtrY_N"/>
    <property type="match status" value="1"/>
</dbReference>
<feature type="transmembrane region" description="Helical" evidence="15">
    <location>
        <begin position="289"/>
        <end position="314"/>
    </location>
</feature>
<evidence type="ECO:0000259" key="16">
    <source>
        <dbReference type="PROSITE" id="PS50109"/>
    </source>
</evidence>